<dbReference type="PROSITE" id="PS50088">
    <property type="entry name" value="ANK_REPEAT"/>
    <property type="match status" value="3"/>
</dbReference>
<reference evidence="4" key="1">
    <citation type="submission" date="2023-10" db="EMBL/GenBank/DDBJ databases">
        <title>Genome assembly of Pristionchus species.</title>
        <authorList>
            <person name="Yoshida K."/>
            <person name="Sommer R.J."/>
        </authorList>
    </citation>
    <scope>NUCLEOTIDE SEQUENCE</scope>
    <source>
        <strain evidence="4">RS5133</strain>
    </source>
</reference>
<keyword evidence="2 3" id="KW-0040">ANK repeat</keyword>
<keyword evidence="5" id="KW-1185">Reference proteome</keyword>
<dbReference type="InterPro" id="IPR002110">
    <property type="entry name" value="Ankyrin_rpt"/>
</dbReference>
<dbReference type="Gene3D" id="1.25.40.20">
    <property type="entry name" value="Ankyrin repeat-containing domain"/>
    <property type="match status" value="1"/>
</dbReference>
<feature type="repeat" description="ANK" evidence="3">
    <location>
        <begin position="113"/>
        <end position="145"/>
    </location>
</feature>
<evidence type="ECO:0008006" key="6">
    <source>
        <dbReference type="Google" id="ProtNLM"/>
    </source>
</evidence>
<name>A0AAV5VPC5_9BILA</name>
<comment type="caution">
    <text evidence="4">The sequence shown here is derived from an EMBL/GenBank/DDBJ whole genome shotgun (WGS) entry which is preliminary data.</text>
</comment>
<evidence type="ECO:0000256" key="1">
    <source>
        <dbReference type="ARBA" id="ARBA00022737"/>
    </source>
</evidence>
<dbReference type="SMART" id="SM00248">
    <property type="entry name" value="ANK"/>
    <property type="match status" value="6"/>
</dbReference>
<sequence>MVTNIVTSDDKIGEFYCVAVYSRGALDALRYGHCGLALDLGKCTKTFSPLAECILQYSDDATIPFESNAGRDEKSSTPTFFLPIHASAARGNLEILEWFNETYYNSPHLLDGENWTPLHYAAASETVHAVRFILTRGGEVNLKNKDGHTALHVAVKAGRAENVEVLMDTIETHLDRSCINFKTNKGNTALHHAARGGNVDIVKSLCHHPHVDVYLKNDEGLSPLMVAASFGHYECVEFLSGIMSPQLDQLKRDALIHAAINGQTRVLGFLLRSNTCNHDTCDALRVLLRLAADSEDTGRGHYGIVCWFRDSGCEKFVKNDPDTGEDIETSFMDWVRNHDDEYRKW</sequence>
<dbReference type="Proteomes" id="UP001432322">
    <property type="component" value="Unassembled WGS sequence"/>
</dbReference>
<evidence type="ECO:0000256" key="3">
    <source>
        <dbReference type="PROSITE-ProRule" id="PRU00023"/>
    </source>
</evidence>
<dbReference type="AlphaFoldDB" id="A0AAV5VPC5"/>
<feature type="repeat" description="ANK" evidence="3">
    <location>
        <begin position="185"/>
        <end position="205"/>
    </location>
</feature>
<dbReference type="Pfam" id="PF12796">
    <property type="entry name" value="Ank_2"/>
    <property type="match status" value="2"/>
</dbReference>
<gene>
    <name evidence="4" type="ORF">PFISCL1PPCAC_12593</name>
</gene>
<evidence type="ECO:0000256" key="2">
    <source>
        <dbReference type="ARBA" id="ARBA00023043"/>
    </source>
</evidence>
<feature type="repeat" description="ANK" evidence="3">
    <location>
        <begin position="146"/>
        <end position="168"/>
    </location>
</feature>
<dbReference type="PROSITE" id="PS50297">
    <property type="entry name" value="ANK_REP_REGION"/>
    <property type="match status" value="3"/>
</dbReference>
<protein>
    <recommendedName>
        <fullName evidence="6">Ankyrin repeat-containing protein</fullName>
    </recommendedName>
</protein>
<proteinExistence type="predicted"/>
<organism evidence="4 5">
    <name type="scientific">Pristionchus fissidentatus</name>
    <dbReference type="NCBI Taxonomy" id="1538716"/>
    <lineage>
        <taxon>Eukaryota</taxon>
        <taxon>Metazoa</taxon>
        <taxon>Ecdysozoa</taxon>
        <taxon>Nematoda</taxon>
        <taxon>Chromadorea</taxon>
        <taxon>Rhabditida</taxon>
        <taxon>Rhabditina</taxon>
        <taxon>Diplogasteromorpha</taxon>
        <taxon>Diplogasteroidea</taxon>
        <taxon>Neodiplogasteridae</taxon>
        <taxon>Pristionchus</taxon>
    </lineage>
</organism>
<dbReference type="PANTHER" id="PTHR24173:SF74">
    <property type="entry name" value="ANKYRIN REPEAT DOMAIN-CONTAINING PROTEIN 16"/>
    <property type="match status" value="1"/>
</dbReference>
<keyword evidence="1" id="KW-0677">Repeat</keyword>
<evidence type="ECO:0000313" key="5">
    <source>
        <dbReference type="Proteomes" id="UP001432322"/>
    </source>
</evidence>
<dbReference type="SUPFAM" id="SSF48403">
    <property type="entry name" value="Ankyrin repeat"/>
    <property type="match status" value="1"/>
</dbReference>
<dbReference type="PANTHER" id="PTHR24173">
    <property type="entry name" value="ANKYRIN REPEAT CONTAINING"/>
    <property type="match status" value="1"/>
</dbReference>
<accession>A0AAV5VPC5</accession>
<dbReference type="EMBL" id="BTSY01000004">
    <property type="protein sequence ID" value="GMT21296.1"/>
    <property type="molecule type" value="Genomic_DNA"/>
</dbReference>
<evidence type="ECO:0000313" key="4">
    <source>
        <dbReference type="EMBL" id="GMT21296.1"/>
    </source>
</evidence>
<dbReference type="InterPro" id="IPR036770">
    <property type="entry name" value="Ankyrin_rpt-contain_sf"/>
</dbReference>